<accession>A0A6B0UW06</accession>
<reference evidence="1" key="1">
    <citation type="submission" date="2019-12" db="EMBL/GenBank/DDBJ databases">
        <title>An insight into the sialome of adult female Ixodes ricinus ticks feeding for 6 days.</title>
        <authorList>
            <person name="Perner J."/>
            <person name="Ribeiro J.M.C."/>
        </authorList>
    </citation>
    <scope>NUCLEOTIDE SEQUENCE</scope>
    <source>
        <strain evidence="1">Semi-engorged</strain>
        <tissue evidence="1">Salivary glands</tissue>
    </source>
</reference>
<protein>
    <submittedName>
        <fullName evidence="1">Putative secreted protein</fullName>
    </submittedName>
</protein>
<organism evidence="1">
    <name type="scientific">Ixodes ricinus</name>
    <name type="common">Common tick</name>
    <name type="synonym">Acarus ricinus</name>
    <dbReference type="NCBI Taxonomy" id="34613"/>
    <lineage>
        <taxon>Eukaryota</taxon>
        <taxon>Metazoa</taxon>
        <taxon>Ecdysozoa</taxon>
        <taxon>Arthropoda</taxon>
        <taxon>Chelicerata</taxon>
        <taxon>Arachnida</taxon>
        <taxon>Acari</taxon>
        <taxon>Parasitiformes</taxon>
        <taxon>Ixodida</taxon>
        <taxon>Ixodoidea</taxon>
        <taxon>Ixodidae</taxon>
        <taxon>Ixodinae</taxon>
        <taxon>Ixodes</taxon>
    </lineage>
</organism>
<proteinExistence type="predicted"/>
<evidence type="ECO:0000313" key="1">
    <source>
        <dbReference type="EMBL" id="MXU94063.1"/>
    </source>
</evidence>
<dbReference type="EMBL" id="GIFC01011980">
    <property type="protein sequence ID" value="MXU94063.1"/>
    <property type="molecule type" value="Transcribed_RNA"/>
</dbReference>
<sequence>MRPRPGRVHGHLLAAVGLFGQLEGRPLDVVGFRHIGVRKISLVRREAWSIAIGEDSERQLINVRVASNPEDVCASLWVASHGEGMRVIGRDHDQGLFRVQELVGVRDGLVKLEGLLQRRAAHAQVVRLIDPATFDEENKSVGSSAQQVQRNLGHFW</sequence>
<dbReference type="AlphaFoldDB" id="A0A6B0UW06"/>
<name>A0A6B0UW06_IXORI</name>